<proteinExistence type="predicted"/>
<dbReference type="EMBL" id="KQ964267">
    <property type="protein sequence ID" value="KXJ86515.1"/>
    <property type="molecule type" value="Genomic_DNA"/>
</dbReference>
<feature type="compositionally biased region" description="Basic residues" evidence="1">
    <location>
        <begin position="23"/>
        <end position="35"/>
    </location>
</feature>
<evidence type="ECO:0000256" key="1">
    <source>
        <dbReference type="SAM" id="MobiDB-lite"/>
    </source>
</evidence>
<name>A0A136INL9_9PEZI</name>
<evidence type="ECO:0000313" key="2">
    <source>
        <dbReference type="EMBL" id="KXJ86515.1"/>
    </source>
</evidence>
<feature type="region of interest" description="Disordered" evidence="1">
    <location>
        <begin position="23"/>
        <end position="52"/>
    </location>
</feature>
<evidence type="ECO:0000313" key="3">
    <source>
        <dbReference type="Proteomes" id="UP000070501"/>
    </source>
</evidence>
<dbReference type="AlphaFoldDB" id="A0A136INL9"/>
<feature type="region of interest" description="Disordered" evidence="1">
    <location>
        <begin position="65"/>
        <end position="85"/>
    </location>
</feature>
<protein>
    <submittedName>
        <fullName evidence="2">Uncharacterized protein</fullName>
    </submittedName>
</protein>
<organism evidence="2 3">
    <name type="scientific">Microdochium bolleyi</name>
    <dbReference type="NCBI Taxonomy" id="196109"/>
    <lineage>
        <taxon>Eukaryota</taxon>
        <taxon>Fungi</taxon>
        <taxon>Dikarya</taxon>
        <taxon>Ascomycota</taxon>
        <taxon>Pezizomycotina</taxon>
        <taxon>Sordariomycetes</taxon>
        <taxon>Xylariomycetidae</taxon>
        <taxon>Xylariales</taxon>
        <taxon>Microdochiaceae</taxon>
        <taxon>Microdochium</taxon>
    </lineage>
</organism>
<gene>
    <name evidence="2" type="ORF">Micbo1qcDRAFT_208933</name>
</gene>
<accession>A0A136INL9</accession>
<dbReference type="Proteomes" id="UP000070501">
    <property type="component" value="Unassembled WGS sequence"/>
</dbReference>
<dbReference type="InParanoid" id="A0A136INL9"/>
<reference evidence="3" key="1">
    <citation type="submission" date="2016-02" db="EMBL/GenBank/DDBJ databases">
        <title>Draft genome sequence of Microdochium bolleyi, a fungal endophyte of beachgrass.</title>
        <authorList>
            <consortium name="DOE Joint Genome Institute"/>
            <person name="David A.S."/>
            <person name="May G."/>
            <person name="Haridas S."/>
            <person name="Lim J."/>
            <person name="Wang M."/>
            <person name="Labutti K."/>
            <person name="Lipzen A."/>
            <person name="Barry K."/>
            <person name="Grigoriev I.V."/>
        </authorList>
    </citation>
    <scope>NUCLEOTIDE SEQUENCE [LARGE SCALE GENOMIC DNA]</scope>
    <source>
        <strain evidence="3">J235TASD1</strain>
    </source>
</reference>
<sequence>MTRHDQATRTSRRSTLLNLARRTFQRITRRHSARHRHEEHSHHRPPQPATTPATAITTIIATTSDATDAIRGGGPDDPDPEPHPARYTQRYRLSAATVTAAHDPANVNTFVREGRVSCGVFHGLDPDHLTRMVGSRLVSDPSRAHTFDIMSDASPGRLIRVEFIPI</sequence>
<keyword evidence="3" id="KW-1185">Reference proteome</keyword>